<feature type="transmembrane region" description="Helical" evidence="6">
    <location>
        <begin position="44"/>
        <end position="66"/>
    </location>
</feature>
<keyword evidence="3 6" id="KW-1133">Transmembrane helix</keyword>
<comment type="similarity">
    <text evidence="5">Belongs to the Clc family.</text>
</comment>
<dbReference type="FunFam" id="1.20.140.150:FF:000042">
    <property type="entry name" value="Clc-like protein 2"/>
    <property type="match status" value="1"/>
</dbReference>
<organism evidence="7 9">
    <name type="scientific">Toxocara canis</name>
    <name type="common">Canine roundworm</name>
    <dbReference type="NCBI Taxonomy" id="6265"/>
    <lineage>
        <taxon>Eukaryota</taxon>
        <taxon>Metazoa</taxon>
        <taxon>Ecdysozoa</taxon>
        <taxon>Nematoda</taxon>
        <taxon>Chromadorea</taxon>
        <taxon>Rhabditida</taxon>
        <taxon>Spirurina</taxon>
        <taxon>Ascaridomorpha</taxon>
        <taxon>Ascaridoidea</taxon>
        <taxon>Toxocaridae</taxon>
        <taxon>Toxocara</taxon>
    </lineage>
</organism>
<dbReference type="InterPro" id="IPR050579">
    <property type="entry name" value="PMP-22/EMP/MP20-like"/>
</dbReference>
<feature type="transmembrane region" description="Helical" evidence="6">
    <location>
        <begin position="12"/>
        <end position="32"/>
    </location>
</feature>
<evidence type="ECO:0000313" key="9">
    <source>
        <dbReference type="Proteomes" id="UP000031036"/>
    </source>
</evidence>
<dbReference type="Proteomes" id="UP000031036">
    <property type="component" value="Unassembled WGS sequence"/>
</dbReference>
<evidence type="ECO:0000256" key="3">
    <source>
        <dbReference type="ARBA" id="ARBA00022989"/>
    </source>
</evidence>
<evidence type="ECO:0000256" key="6">
    <source>
        <dbReference type="SAM" id="Phobius"/>
    </source>
</evidence>
<gene>
    <name evidence="7" type="primary">clc-5</name>
    <name evidence="7" type="ORF">Tcan_13018</name>
    <name evidence="8" type="ORF">TCNE_LOCUS9664</name>
</gene>
<dbReference type="InterPro" id="IPR010761">
    <property type="entry name" value="Clc_prot-like"/>
</dbReference>
<protein>
    <submittedName>
        <fullName evidence="7">Clc-like protein 5</fullName>
    </submittedName>
</protein>
<evidence type="ECO:0000256" key="2">
    <source>
        <dbReference type="ARBA" id="ARBA00022692"/>
    </source>
</evidence>
<dbReference type="GO" id="GO:0005886">
    <property type="term" value="C:plasma membrane"/>
    <property type="evidence" value="ECO:0007669"/>
    <property type="project" value="TreeGrafter"/>
</dbReference>
<feature type="transmembrane region" description="Helical" evidence="6">
    <location>
        <begin position="185"/>
        <end position="211"/>
    </location>
</feature>
<dbReference type="OrthoDB" id="5783969at2759"/>
<keyword evidence="4 6" id="KW-0472">Membrane</keyword>
<dbReference type="EMBL" id="UYWY01020242">
    <property type="protein sequence ID" value="VDM40985.1"/>
    <property type="molecule type" value="Genomic_DNA"/>
</dbReference>
<keyword evidence="2 6" id="KW-0812">Transmembrane</keyword>
<evidence type="ECO:0000256" key="5">
    <source>
        <dbReference type="ARBA" id="ARBA00060861"/>
    </source>
</evidence>
<evidence type="ECO:0000313" key="7">
    <source>
        <dbReference type="EMBL" id="KHN77543.1"/>
    </source>
</evidence>
<accession>A0A0B2V7M6</accession>
<keyword evidence="9" id="KW-1185">Reference proteome</keyword>
<comment type="subcellular location">
    <subcellularLocation>
        <location evidence="1">Membrane</location>
        <topology evidence="1">Multi-pass membrane protein</topology>
    </subcellularLocation>
</comment>
<dbReference type="PANTHER" id="PTHR10671:SF96">
    <property type="entry name" value="CLC-LIKE PROTEIN 5"/>
    <property type="match status" value="1"/>
</dbReference>
<proteinExistence type="inferred from homology"/>
<dbReference type="AlphaFoldDB" id="A0A0B2V7M6"/>
<evidence type="ECO:0000256" key="1">
    <source>
        <dbReference type="ARBA" id="ARBA00004141"/>
    </source>
</evidence>
<dbReference type="OMA" id="PCWYIFS"/>
<feature type="transmembrane region" description="Helical" evidence="6">
    <location>
        <begin position="101"/>
        <end position="126"/>
    </location>
</feature>
<dbReference type="PANTHER" id="PTHR10671">
    <property type="entry name" value="EPITHELIAL MEMBRANE PROTEIN-RELATED"/>
    <property type="match status" value="1"/>
</dbReference>
<evidence type="ECO:0000313" key="8">
    <source>
        <dbReference type="EMBL" id="VDM40985.1"/>
    </source>
</evidence>
<reference evidence="8" key="2">
    <citation type="submission" date="2018-11" db="EMBL/GenBank/DDBJ databases">
        <authorList>
            <consortium name="Pathogen Informatics"/>
        </authorList>
    </citation>
    <scope>NUCLEOTIDE SEQUENCE [LARGE SCALE GENOMIC DNA]</scope>
</reference>
<name>A0A0B2V7M6_TOXCA</name>
<dbReference type="Gene3D" id="1.20.140.150">
    <property type="match status" value="1"/>
</dbReference>
<dbReference type="Pfam" id="PF07062">
    <property type="entry name" value="Clc-like"/>
    <property type="match status" value="1"/>
</dbReference>
<feature type="transmembrane region" description="Helical" evidence="6">
    <location>
        <begin position="138"/>
        <end position="160"/>
    </location>
</feature>
<sequence length="298" mass="33734">MLLDWSSRLVKAQVTAFALVCLSNLFMFIAMLTPAWQVAKDTDAGVYVQSGLWLYCPGAAQCWYIFSDDVANYYERVDVCRFFLIGDCRKKLLRTPYFFGWHYAVLIIVIFALLFGIIASAALAVSTFKRDRARILTGVFNGFAFLSFLFLSIALAVFVINAEMLESRYLIGVKNTFRKEYGYSFYLAAFAVLLLLFGLLAGVMVTTFVFFSKDPHDHSAVPGTEEDDLWQRSQLYALKKLKEAELHSSHMSSGSAIPVFEQQVFEQPPRPGSMLGSQSATPLPPPEYLYSKRTYMNY</sequence>
<reference evidence="7 9" key="1">
    <citation type="submission" date="2014-11" db="EMBL/GenBank/DDBJ databases">
        <title>Genetic blueprint of the zoonotic pathogen Toxocara canis.</title>
        <authorList>
            <person name="Zhu X.-Q."/>
            <person name="Korhonen P.K."/>
            <person name="Cai H."/>
            <person name="Young N.D."/>
            <person name="Nejsum P."/>
            <person name="von Samson-Himmelstjerna G."/>
            <person name="Boag P.R."/>
            <person name="Tan P."/>
            <person name="Li Q."/>
            <person name="Min J."/>
            <person name="Yang Y."/>
            <person name="Wang X."/>
            <person name="Fang X."/>
            <person name="Hall R.S."/>
            <person name="Hofmann A."/>
            <person name="Sternberg P.W."/>
            <person name="Jex A.R."/>
            <person name="Gasser R.B."/>
        </authorList>
    </citation>
    <scope>NUCLEOTIDE SEQUENCE [LARGE SCALE GENOMIC DNA]</scope>
    <source>
        <strain evidence="7">PN_DK_2014</strain>
    </source>
</reference>
<dbReference type="EMBL" id="JPKZ01002268">
    <property type="protein sequence ID" value="KHN77543.1"/>
    <property type="molecule type" value="Genomic_DNA"/>
</dbReference>
<evidence type="ECO:0000256" key="4">
    <source>
        <dbReference type="ARBA" id="ARBA00023136"/>
    </source>
</evidence>